<accession>A0A3B7ML59</accession>
<dbReference type="InterPro" id="IPR041289">
    <property type="entry name" value="Bact_RF_family3"/>
</dbReference>
<sequence>MNEVLQYSAQFLQETGLTPSICLVLPFEPQLTDKHVITGRLRTMMAKTKGELLQKYSTFKALPAYTLVQGLIAGINYSNYKKSIALLASPYASKLFYLDFPVEETIRIGEYVGIREVIRAKKREVSYLVMVLGKHCARLYMGNPTRLTCIKSNQEAIDPASGYDRHFLHLMDQGLGLMLNAYALPVFILGNAQSLDQFRDLTVHEENIIGYLAGNFDTSTETDILMTLQPELHQWKKHRHQLLMQKLQKAYKDGNLSYGMKEVWNTATHCRGQLLVVEENFISPGRSESNQSAVYTFTRTTDDPYYMKDLVEDVMEKVLKDGGDVEFVEQGSLRDFQKIALIEFRQHKK</sequence>
<protein>
    <submittedName>
        <fullName evidence="1">Uncharacterized protein</fullName>
    </submittedName>
</protein>
<evidence type="ECO:0000313" key="2">
    <source>
        <dbReference type="Proteomes" id="UP000263900"/>
    </source>
</evidence>
<name>A0A3B7ML59_9BACT</name>
<dbReference type="AlphaFoldDB" id="A0A3B7ML59"/>
<dbReference type="RefSeq" id="WP_119049910.1">
    <property type="nucleotide sequence ID" value="NZ_CP032157.1"/>
</dbReference>
<dbReference type="Proteomes" id="UP000263900">
    <property type="component" value="Chromosome"/>
</dbReference>
<proteinExistence type="predicted"/>
<dbReference type="EMBL" id="CP032157">
    <property type="protein sequence ID" value="AXY74023.1"/>
    <property type="molecule type" value="Genomic_DNA"/>
</dbReference>
<keyword evidence="2" id="KW-1185">Reference proteome</keyword>
<dbReference type="Pfam" id="PF18845">
    <property type="entry name" value="baeRF_family3"/>
    <property type="match status" value="1"/>
</dbReference>
<organism evidence="1 2">
    <name type="scientific">Paraflavitalea soli</name>
    <dbReference type="NCBI Taxonomy" id="2315862"/>
    <lineage>
        <taxon>Bacteria</taxon>
        <taxon>Pseudomonadati</taxon>
        <taxon>Bacteroidota</taxon>
        <taxon>Chitinophagia</taxon>
        <taxon>Chitinophagales</taxon>
        <taxon>Chitinophagaceae</taxon>
        <taxon>Paraflavitalea</taxon>
    </lineage>
</organism>
<dbReference type="KEGG" id="pseg:D3H65_08515"/>
<dbReference type="OrthoDB" id="644173at2"/>
<evidence type="ECO:0000313" key="1">
    <source>
        <dbReference type="EMBL" id="AXY74023.1"/>
    </source>
</evidence>
<reference evidence="1 2" key="1">
    <citation type="submission" date="2018-09" db="EMBL/GenBank/DDBJ databases">
        <title>Genome sequencing of strain 6GH32-13.</title>
        <authorList>
            <person name="Weon H.-Y."/>
            <person name="Heo J."/>
            <person name="Kwon S.-W."/>
        </authorList>
    </citation>
    <scope>NUCLEOTIDE SEQUENCE [LARGE SCALE GENOMIC DNA]</scope>
    <source>
        <strain evidence="1 2">5GH32-13</strain>
    </source>
</reference>
<gene>
    <name evidence="1" type="ORF">D3H65_08515</name>
</gene>